<name>A0A8J2ZF51_9PROT</name>
<dbReference type="RefSeq" id="WP_188903360.1">
    <property type="nucleotide sequence ID" value="NZ_BMKS01000017.1"/>
</dbReference>
<reference evidence="1 2" key="1">
    <citation type="journal article" date="2014" name="Int. J. Syst. Evol. Microbiol.">
        <title>Complete genome sequence of Corynebacterium casei LMG S-19264T (=DSM 44701T), isolated from a smear-ripened cheese.</title>
        <authorList>
            <consortium name="US DOE Joint Genome Institute (JGI-PGF)"/>
            <person name="Walter F."/>
            <person name="Albersmeier A."/>
            <person name="Kalinowski J."/>
            <person name="Ruckert C."/>
        </authorList>
    </citation>
    <scope>NUCLEOTIDE SEQUENCE [LARGE SCALE GENOMIC DNA]</scope>
    <source>
        <strain evidence="1 2">CGMCC 1.16330</strain>
    </source>
</reference>
<proteinExistence type="predicted"/>
<organism evidence="1 2">
    <name type="scientific">Caldovatus sediminis</name>
    <dbReference type="NCBI Taxonomy" id="2041189"/>
    <lineage>
        <taxon>Bacteria</taxon>
        <taxon>Pseudomonadati</taxon>
        <taxon>Pseudomonadota</taxon>
        <taxon>Alphaproteobacteria</taxon>
        <taxon>Acetobacterales</taxon>
        <taxon>Roseomonadaceae</taxon>
        <taxon>Caldovatus</taxon>
    </lineage>
</organism>
<comment type="caution">
    <text evidence="1">The sequence shown here is derived from an EMBL/GenBank/DDBJ whole genome shotgun (WGS) entry which is preliminary data.</text>
</comment>
<dbReference type="AlphaFoldDB" id="A0A8J2ZF51"/>
<dbReference type="EMBL" id="BMKS01000017">
    <property type="protein sequence ID" value="GGG48031.1"/>
    <property type="molecule type" value="Genomic_DNA"/>
</dbReference>
<sequence>MTTTADTPLADRAREARQALARHLSELRRIHLALAEDTRALKAFTVEGQALIEIELASEMLEQYLVANGAFLENMRGRFEARLTLLRRGEPSFAPARAAAATVPPSPAGHGAYWLAFSRLCAVLRRAARAAEA</sequence>
<gene>
    <name evidence="1" type="ORF">GCM10010964_39280</name>
</gene>
<evidence type="ECO:0000313" key="1">
    <source>
        <dbReference type="EMBL" id="GGG48031.1"/>
    </source>
</evidence>
<dbReference type="Proteomes" id="UP000597507">
    <property type="component" value="Unassembled WGS sequence"/>
</dbReference>
<keyword evidence="2" id="KW-1185">Reference proteome</keyword>
<evidence type="ECO:0000313" key="2">
    <source>
        <dbReference type="Proteomes" id="UP000597507"/>
    </source>
</evidence>
<accession>A0A8J2ZF51</accession>
<protein>
    <submittedName>
        <fullName evidence="1">Uncharacterized protein</fullName>
    </submittedName>
</protein>